<evidence type="ECO:0000256" key="1">
    <source>
        <dbReference type="ARBA" id="ARBA00022729"/>
    </source>
</evidence>
<dbReference type="RefSeq" id="WP_206822708.1">
    <property type="nucleotide sequence ID" value="NZ_JAEMWU010000001.1"/>
</dbReference>
<dbReference type="GO" id="GO:1904680">
    <property type="term" value="F:peptide transmembrane transporter activity"/>
    <property type="evidence" value="ECO:0007669"/>
    <property type="project" value="TreeGrafter"/>
</dbReference>
<accession>A0A939DU23</accession>
<dbReference type="Proteomes" id="UP000664385">
    <property type="component" value="Unassembled WGS sequence"/>
</dbReference>
<gene>
    <name evidence="4" type="ORF">JF543_03040</name>
</gene>
<feature type="signal peptide" evidence="2">
    <location>
        <begin position="1"/>
        <end position="34"/>
    </location>
</feature>
<dbReference type="PANTHER" id="PTHR30290">
    <property type="entry name" value="PERIPLASMIC BINDING COMPONENT OF ABC TRANSPORTER"/>
    <property type="match status" value="1"/>
</dbReference>
<dbReference type="Gene3D" id="3.10.105.10">
    <property type="entry name" value="Dipeptide-binding Protein, Domain 3"/>
    <property type="match status" value="1"/>
</dbReference>
<dbReference type="AlphaFoldDB" id="A0A939DU23"/>
<dbReference type="GO" id="GO:0015833">
    <property type="term" value="P:peptide transport"/>
    <property type="evidence" value="ECO:0007669"/>
    <property type="project" value="TreeGrafter"/>
</dbReference>
<dbReference type="CDD" id="cd00995">
    <property type="entry name" value="PBP2_NikA_DppA_OppA_like"/>
    <property type="match status" value="1"/>
</dbReference>
<evidence type="ECO:0000313" key="5">
    <source>
        <dbReference type="Proteomes" id="UP000664385"/>
    </source>
</evidence>
<dbReference type="Gene3D" id="3.40.190.10">
    <property type="entry name" value="Periplasmic binding protein-like II"/>
    <property type="match status" value="1"/>
</dbReference>
<dbReference type="InterPro" id="IPR030678">
    <property type="entry name" value="Peptide/Ni-bd"/>
</dbReference>
<dbReference type="GO" id="GO:0043190">
    <property type="term" value="C:ATP-binding cassette (ABC) transporter complex"/>
    <property type="evidence" value="ECO:0007669"/>
    <property type="project" value="InterPro"/>
</dbReference>
<keyword evidence="1 2" id="KW-0732">Signal</keyword>
<proteinExistence type="predicted"/>
<dbReference type="PANTHER" id="PTHR30290:SF38">
    <property type="entry name" value="D,D-DIPEPTIDE-BINDING PERIPLASMIC PROTEIN DDPA-RELATED"/>
    <property type="match status" value="1"/>
</dbReference>
<dbReference type="InterPro" id="IPR039424">
    <property type="entry name" value="SBP_5"/>
</dbReference>
<feature type="chain" id="PRO_5037391124" evidence="2">
    <location>
        <begin position="35"/>
        <end position="532"/>
    </location>
</feature>
<dbReference type="SUPFAM" id="SSF53850">
    <property type="entry name" value="Periplasmic binding protein-like II"/>
    <property type="match status" value="1"/>
</dbReference>
<protein>
    <submittedName>
        <fullName evidence="4">ABC transporter substrate-binding protein</fullName>
    </submittedName>
</protein>
<organism evidence="4 5">
    <name type="scientific">Microbacterium esteraromaticum</name>
    <dbReference type="NCBI Taxonomy" id="57043"/>
    <lineage>
        <taxon>Bacteria</taxon>
        <taxon>Bacillati</taxon>
        <taxon>Actinomycetota</taxon>
        <taxon>Actinomycetes</taxon>
        <taxon>Micrococcales</taxon>
        <taxon>Microbacteriaceae</taxon>
        <taxon>Microbacterium</taxon>
    </lineage>
</organism>
<name>A0A939DU23_9MICO</name>
<dbReference type="Pfam" id="PF00496">
    <property type="entry name" value="SBP_bac_5"/>
    <property type="match status" value="1"/>
</dbReference>
<dbReference type="EMBL" id="JAEMWU010000001">
    <property type="protein sequence ID" value="MBN8204931.1"/>
    <property type="molecule type" value="Genomic_DNA"/>
</dbReference>
<dbReference type="InterPro" id="IPR000914">
    <property type="entry name" value="SBP_5_dom"/>
</dbReference>
<feature type="domain" description="Solute-binding protein family 5" evidence="3">
    <location>
        <begin position="95"/>
        <end position="445"/>
    </location>
</feature>
<dbReference type="PROSITE" id="PS51257">
    <property type="entry name" value="PROKAR_LIPOPROTEIN"/>
    <property type="match status" value="1"/>
</dbReference>
<reference evidence="4" key="1">
    <citation type="submission" date="2020-12" db="EMBL/GenBank/DDBJ databases">
        <title>PHA producing bacteria isolated from mangrove.</title>
        <authorList>
            <person name="Zheng W."/>
            <person name="Yu S."/>
            <person name="Huang Y."/>
        </authorList>
    </citation>
    <scope>NUCLEOTIDE SEQUENCE</scope>
    <source>
        <strain evidence="4">GN8-5</strain>
    </source>
</reference>
<evidence type="ECO:0000259" key="3">
    <source>
        <dbReference type="Pfam" id="PF00496"/>
    </source>
</evidence>
<comment type="caution">
    <text evidence="4">The sequence shown here is derived from an EMBL/GenBank/DDBJ whole genome shotgun (WGS) entry which is preliminary data.</text>
</comment>
<evidence type="ECO:0000256" key="2">
    <source>
        <dbReference type="SAM" id="SignalP"/>
    </source>
</evidence>
<evidence type="ECO:0000313" key="4">
    <source>
        <dbReference type="EMBL" id="MBN8204931.1"/>
    </source>
</evidence>
<dbReference type="GO" id="GO:0042597">
    <property type="term" value="C:periplasmic space"/>
    <property type="evidence" value="ECO:0007669"/>
    <property type="project" value="UniProtKB-ARBA"/>
</dbReference>
<sequence>MTRYIPRRRGTRFATALAGSIAVAVALSGCGAAATDKNDSGANAGEIDLDAIIEAGISYSLNGSFDPMVASGAVTVSANWHIFEGLVDLDPVTQKPAPALAADLPKKVDDTTYEIDIREGATFQNGDPVTSEDVVFSYERVLDPANNSLFLSFVDFIDTVTAVDEDTVQITTDYPFSLINDRLGVVKIVPKAVVEADAEGFASNPVGSGPYTLVSAVPEDKIVFERYEDYNGPHPALAAGMNWNLLADPSARVTAMSTGTIQAMEDVPYIDVDTLASSAEVESVQSFGLLFMMFNTKAAPFDDPRVRQALHYALDMDKIIETGMLGNATAATSFLPENYENYNKASTVYTYDPEKAKGLLADAGASDLSITLLTTDTGWVKEVAPLIKESLDAVGVKTTLEIGQSAAMYEKVDSGDYTVAVAPGDPSVFGVDPDLLMNWWYGDNVWSNTRTAWADSPEYAELTALLDQAVQREGDEQQQTWNQAFDLLSEQAVLYPLFHRKLPTAWSSQQLVDFKPVPTTGLSFLDVGVAAK</sequence>
<dbReference type="PIRSF" id="PIRSF002741">
    <property type="entry name" value="MppA"/>
    <property type="match status" value="1"/>
</dbReference>